<keyword evidence="2" id="KW-1185">Reference proteome</keyword>
<accession>A0A2I7REF9</accession>
<name>A0A2I7REF9_9CAUD</name>
<sequence length="134" mass="15489">MSELNNQVGGSHYLGMAVQPVQLAYAAFKGDACVYNILKYLTRKKEGWEIQTGKAAHLFRMLVEFQRHIDIQFEETFASRQLIRVFIEDQPEPLHRTFDALITKLYAIPQWNSIDDECNAVLDYYTQLEGEVGE</sequence>
<reference evidence="1 2" key="1">
    <citation type="submission" date="2017-11" db="EMBL/GenBank/DDBJ databases">
        <title>A major lineage of nontailed dsDNA viruses as unrecognized killers of marine bacteria.</title>
        <authorList>
            <person name="Kauffman K.M."/>
            <person name="Hussain F.A."/>
            <person name="Yang J."/>
            <person name="Arevalo P."/>
            <person name="Brown J.M."/>
            <person name="Chang W.K."/>
            <person name="VanInsberghe D."/>
            <person name="Elsherbini J."/>
            <person name="Cutler M.B."/>
            <person name="Kelly L."/>
            <person name="Polz M.F."/>
        </authorList>
    </citation>
    <scope>NUCLEOTIDE SEQUENCE [LARGE SCALE GENOMIC DNA]</scope>
</reference>
<dbReference type="Proteomes" id="UP000267376">
    <property type="component" value="Segment"/>
</dbReference>
<proteinExistence type="predicted"/>
<evidence type="ECO:0000313" key="1">
    <source>
        <dbReference type="EMBL" id="AUR92042.1"/>
    </source>
</evidence>
<protein>
    <submittedName>
        <fullName evidence="1">Uncharacterized protein</fullName>
    </submittedName>
</protein>
<gene>
    <name evidence="1" type="ORF">NVP1169O_14</name>
</gene>
<dbReference type="EMBL" id="MG592536">
    <property type="protein sequence ID" value="AUR92042.1"/>
    <property type="molecule type" value="Genomic_DNA"/>
</dbReference>
<evidence type="ECO:0000313" key="2">
    <source>
        <dbReference type="Proteomes" id="UP000267376"/>
    </source>
</evidence>
<organism evidence="1 2">
    <name type="scientific">Vibrio phage 1.169.O._10N.261.52.B1</name>
    <dbReference type="NCBI Taxonomy" id="1881213"/>
    <lineage>
        <taxon>Viruses</taxon>
        <taxon>Duplodnaviria</taxon>
        <taxon>Heunggongvirae</taxon>
        <taxon>Uroviricota</taxon>
        <taxon>Caudoviricetes</taxon>
        <taxon>Schitoviridae</taxon>
        <taxon>Mukerjeevirus</taxon>
        <taxon>Mukerjeevirus mv52B1</taxon>
    </lineage>
</organism>